<evidence type="ECO:0000259" key="2">
    <source>
        <dbReference type="SMART" id="SM00460"/>
    </source>
</evidence>
<name>A0A8S3ZDP6_9EUPU</name>
<dbReference type="InterPro" id="IPR038765">
    <property type="entry name" value="Papain-like_cys_pep_sf"/>
</dbReference>
<evidence type="ECO:0000313" key="3">
    <source>
        <dbReference type="EMBL" id="CAG5127543.1"/>
    </source>
</evidence>
<dbReference type="InterPro" id="IPR056564">
    <property type="entry name" value="Ig-like_KY"/>
</dbReference>
<dbReference type="EMBL" id="CAJHNH020002719">
    <property type="protein sequence ID" value="CAG5127543.1"/>
    <property type="molecule type" value="Genomic_DNA"/>
</dbReference>
<proteinExistence type="predicted"/>
<dbReference type="InterPro" id="IPR002931">
    <property type="entry name" value="Transglutaminase-like"/>
</dbReference>
<dbReference type="SMART" id="SM00460">
    <property type="entry name" value="TGc"/>
    <property type="match status" value="1"/>
</dbReference>
<organism evidence="3 4">
    <name type="scientific">Candidula unifasciata</name>
    <dbReference type="NCBI Taxonomy" id="100452"/>
    <lineage>
        <taxon>Eukaryota</taxon>
        <taxon>Metazoa</taxon>
        <taxon>Spiralia</taxon>
        <taxon>Lophotrochozoa</taxon>
        <taxon>Mollusca</taxon>
        <taxon>Gastropoda</taxon>
        <taxon>Heterobranchia</taxon>
        <taxon>Euthyneura</taxon>
        <taxon>Panpulmonata</taxon>
        <taxon>Eupulmonata</taxon>
        <taxon>Stylommatophora</taxon>
        <taxon>Helicina</taxon>
        <taxon>Helicoidea</taxon>
        <taxon>Geomitridae</taxon>
        <taxon>Candidula</taxon>
    </lineage>
</organism>
<feature type="non-terminal residue" evidence="3">
    <location>
        <position position="972"/>
    </location>
</feature>
<feature type="coiled-coil region" evidence="1">
    <location>
        <begin position="787"/>
        <end position="823"/>
    </location>
</feature>
<dbReference type="OrthoDB" id="6129702at2759"/>
<comment type="caution">
    <text evidence="3">The sequence shown here is derived from an EMBL/GenBank/DDBJ whole genome shotgun (WGS) entry which is preliminary data.</text>
</comment>
<reference evidence="3" key="1">
    <citation type="submission" date="2021-04" db="EMBL/GenBank/DDBJ databases">
        <authorList>
            <consortium name="Molecular Ecology Group"/>
        </authorList>
    </citation>
    <scope>NUCLEOTIDE SEQUENCE</scope>
</reference>
<dbReference type="PANTHER" id="PTHR47020:SF1">
    <property type="entry name" value="HILLARIN"/>
    <property type="match status" value="1"/>
</dbReference>
<dbReference type="Gene3D" id="3.10.620.30">
    <property type="match status" value="1"/>
</dbReference>
<evidence type="ECO:0000313" key="4">
    <source>
        <dbReference type="Proteomes" id="UP000678393"/>
    </source>
</evidence>
<dbReference type="AlphaFoldDB" id="A0A8S3ZDP6"/>
<dbReference type="InterPro" id="IPR053041">
    <property type="entry name" value="Transglut-like_Superfamily_Mod"/>
</dbReference>
<dbReference type="Gene3D" id="1.20.920.20">
    <property type="match status" value="1"/>
</dbReference>
<keyword evidence="1" id="KW-0175">Coiled coil</keyword>
<dbReference type="PANTHER" id="PTHR47020">
    <property type="entry name" value="HILLARIN"/>
    <property type="match status" value="1"/>
</dbReference>
<evidence type="ECO:0000256" key="1">
    <source>
        <dbReference type="SAM" id="Coils"/>
    </source>
</evidence>
<dbReference type="Pfam" id="PF01841">
    <property type="entry name" value="Transglut_core"/>
    <property type="match status" value="1"/>
</dbReference>
<dbReference type="SUPFAM" id="SSF54001">
    <property type="entry name" value="Cysteine proteinases"/>
    <property type="match status" value="1"/>
</dbReference>
<protein>
    <recommendedName>
        <fullName evidence="2">Transglutaminase-like domain-containing protein</fullName>
    </recommendedName>
</protein>
<dbReference type="Pfam" id="PF23265">
    <property type="entry name" value="Ig-like_KY"/>
    <property type="match status" value="3"/>
</dbReference>
<sequence length="972" mass="110244">QKPPLPFPPRTRKSMIFHEADYKRVDQYVSKMPSSLNYQTFAALVEYLTAPDTWDSIAKVRAIFRWVTSVDVFRMQLSRQPPRHSPMEYFQRIQNNMGNHAHLMAGLCQLAGIPCVIVGGINKSAAYEIGKSLNKERMSAQWNAVFVGGNWRFIDAFWASACVVGKKTGEWALVDADGDVEEQEENANEGETQHRINEFYFFPDPDQLIWTHFPDQPQWQLLEKIVTPKEFETHFYVRERFHILGMGIVPRTKIACIQETKDGETELCFGLPAERSSNHRFKYMVYRSRSAATQTKIDMFFDRFVLYEKQKDFLRFSLRFPVKGSFKIDIYGLDVKDGDVFDLCCTYIIECPQAKHNCLPYPDCPPIGWGPVSETEEAGLKPLSHKQAEIITKDGIVEIKLAKDRNLAFYQLLKHSLLEDTTLIKYSAAELTSSEALVHLRLPQKGEYALKLYAQDLKKQGPAQNILNYLINCSNVNPQTTPFPNLSTGLIGRNPLTDKSFGVQAISHPEAHINAKKGTVKIEFRADLDVELLCEMHTIDSEASRTMTHNVYNSGENWTFDLDMPIPGEYALNVFARSKEDSSQIYSVHSYLINSDGKKGSVTIEGDDDVDTSIPTETLETSEAEVTIPMPQHCKRPVALFYRRNGYDPPDPSQVNFFSTDDVNMVKVKLKNYGEYMLNLYDSEENGKKVKNIAKYQINRKRPGDIYTNINTAMDAIKTSTQSVKSSKEVSSLTSEDEAQMNARRNIQNAMDLKDIRHLEEAIKSFLAVGGSDNDPLVKKPRSLLEVLKAKQDLNEASQQRNLAKLEKAITRAKRANSNHDLDAQIALAVRLRDHLAKIDRLRHAVLTMEAKTIAEIRSYSNPPDGVHQCLIATCLLLGYQYKEVKIWQKVQVLLGKIGKDSVMRKISNFDAAAVPLKRAQLAKKIVQPYNKNQIRDVSAGAATFYVWAVGMIEEVETYGGTEQSDPLRLIQ</sequence>
<gene>
    <name evidence="3" type="ORF">CUNI_LOCUS13101</name>
</gene>
<keyword evidence="4" id="KW-1185">Reference proteome</keyword>
<feature type="domain" description="Transglutaminase-like" evidence="2">
    <location>
        <begin position="89"/>
        <end position="158"/>
    </location>
</feature>
<accession>A0A8S3ZDP6</accession>
<dbReference type="Proteomes" id="UP000678393">
    <property type="component" value="Unassembled WGS sequence"/>
</dbReference>